<dbReference type="SUPFAM" id="SSF52058">
    <property type="entry name" value="L domain-like"/>
    <property type="match status" value="1"/>
</dbReference>
<evidence type="ECO:0000256" key="7">
    <source>
        <dbReference type="ARBA" id="ARBA00023136"/>
    </source>
</evidence>
<gene>
    <name evidence="11" type="ORF">Tsubulata_038028</name>
</gene>
<evidence type="ECO:0000256" key="9">
    <source>
        <dbReference type="ARBA" id="ARBA00023180"/>
    </source>
</evidence>
<dbReference type="InterPro" id="IPR013210">
    <property type="entry name" value="LRR_N_plant-typ"/>
</dbReference>
<keyword evidence="4" id="KW-0732">Signal</keyword>
<evidence type="ECO:0000256" key="2">
    <source>
        <dbReference type="ARBA" id="ARBA00022614"/>
    </source>
</evidence>
<dbReference type="PANTHER" id="PTHR48063:SF112">
    <property type="entry name" value="RECEPTOR LIKE PROTEIN 30-LIKE"/>
    <property type="match status" value="1"/>
</dbReference>
<keyword evidence="7" id="KW-0472">Membrane</keyword>
<evidence type="ECO:0000256" key="5">
    <source>
        <dbReference type="ARBA" id="ARBA00022737"/>
    </source>
</evidence>
<dbReference type="AlphaFoldDB" id="A0A9Q0J7J2"/>
<evidence type="ECO:0000313" key="11">
    <source>
        <dbReference type="EMBL" id="KAJ4831283.1"/>
    </source>
</evidence>
<dbReference type="InterPro" id="IPR046956">
    <property type="entry name" value="RLP23-like"/>
</dbReference>
<dbReference type="GO" id="GO:0016020">
    <property type="term" value="C:membrane"/>
    <property type="evidence" value="ECO:0007669"/>
    <property type="project" value="UniProtKB-SubCell"/>
</dbReference>
<evidence type="ECO:0000256" key="6">
    <source>
        <dbReference type="ARBA" id="ARBA00022989"/>
    </source>
</evidence>
<name>A0A9Q0J7J2_9ROSI</name>
<keyword evidence="2" id="KW-0433">Leucine-rich repeat</keyword>
<keyword evidence="12" id="KW-1185">Reference proteome</keyword>
<comment type="subcellular location">
    <subcellularLocation>
        <location evidence="1">Membrane</location>
        <topology evidence="1">Single-pass type I membrane protein</topology>
    </subcellularLocation>
</comment>
<evidence type="ECO:0000256" key="4">
    <source>
        <dbReference type="ARBA" id="ARBA00022729"/>
    </source>
</evidence>
<proteinExistence type="predicted"/>
<evidence type="ECO:0000259" key="10">
    <source>
        <dbReference type="Pfam" id="PF08263"/>
    </source>
</evidence>
<dbReference type="PANTHER" id="PTHR48063">
    <property type="entry name" value="LRR RECEPTOR-LIKE KINASE"/>
    <property type="match status" value="1"/>
</dbReference>
<dbReference type="OrthoDB" id="1937783at2759"/>
<evidence type="ECO:0000256" key="1">
    <source>
        <dbReference type="ARBA" id="ARBA00004479"/>
    </source>
</evidence>
<protein>
    <recommendedName>
        <fullName evidence="10">Leucine-rich repeat-containing N-terminal plant-type domain-containing protein</fullName>
    </recommendedName>
</protein>
<dbReference type="InterPro" id="IPR032675">
    <property type="entry name" value="LRR_dom_sf"/>
</dbReference>
<dbReference type="Pfam" id="PF08263">
    <property type="entry name" value="LRRNT_2"/>
    <property type="match status" value="1"/>
</dbReference>
<reference evidence="11" key="2">
    <citation type="journal article" date="2023" name="Plants (Basel)">
        <title>Annotation of the Turnera subulata (Passifloraceae) Draft Genome Reveals the S-Locus Evolved after the Divergence of Turneroideae from Passifloroideae in a Stepwise Manner.</title>
        <authorList>
            <person name="Henning P.M."/>
            <person name="Roalson E.H."/>
            <person name="Mir W."/>
            <person name="McCubbin A.G."/>
            <person name="Shore J.S."/>
        </authorList>
    </citation>
    <scope>NUCLEOTIDE SEQUENCE</scope>
    <source>
        <strain evidence="11">F60SS</strain>
    </source>
</reference>
<keyword evidence="9" id="KW-0325">Glycoprotein</keyword>
<reference evidence="11" key="1">
    <citation type="submission" date="2022-02" db="EMBL/GenBank/DDBJ databases">
        <authorList>
            <person name="Henning P.M."/>
            <person name="McCubbin A.G."/>
            <person name="Shore J.S."/>
        </authorList>
    </citation>
    <scope>NUCLEOTIDE SEQUENCE</scope>
    <source>
        <strain evidence="11">F60SS</strain>
        <tissue evidence="11">Leaves</tissue>
    </source>
</reference>
<comment type="caution">
    <text evidence="11">The sequence shown here is derived from an EMBL/GenBank/DDBJ whole genome shotgun (WGS) entry which is preliminary data.</text>
</comment>
<evidence type="ECO:0000313" key="12">
    <source>
        <dbReference type="Proteomes" id="UP001141552"/>
    </source>
</evidence>
<organism evidence="11 12">
    <name type="scientific">Turnera subulata</name>
    <dbReference type="NCBI Taxonomy" id="218843"/>
    <lineage>
        <taxon>Eukaryota</taxon>
        <taxon>Viridiplantae</taxon>
        <taxon>Streptophyta</taxon>
        <taxon>Embryophyta</taxon>
        <taxon>Tracheophyta</taxon>
        <taxon>Spermatophyta</taxon>
        <taxon>Magnoliopsida</taxon>
        <taxon>eudicotyledons</taxon>
        <taxon>Gunneridae</taxon>
        <taxon>Pentapetalae</taxon>
        <taxon>rosids</taxon>
        <taxon>fabids</taxon>
        <taxon>Malpighiales</taxon>
        <taxon>Passifloraceae</taxon>
        <taxon>Turnera</taxon>
    </lineage>
</organism>
<dbReference type="Proteomes" id="UP001141552">
    <property type="component" value="Unassembled WGS sequence"/>
</dbReference>
<sequence>MGCTIGYHKNSCVIKCIESEKQALLTLKSGLLDYHHQLSSWGDEEEEDCCKWSRVGCNKNSGHVVRLDLRLVIRIDWNNMYVSFSSITLLNQMNLTSFGGEIKSSLKELQNLRYLDLSLFDGTFDTKLLASPDAILEELFLASFTIFRAWLLSI</sequence>
<dbReference type="Gene3D" id="3.80.10.10">
    <property type="entry name" value="Ribonuclease Inhibitor"/>
    <property type="match status" value="1"/>
</dbReference>
<keyword evidence="6" id="KW-1133">Transmembrane helix</keyword>
<evidence type="ECO:0000256" key="8">
    <source>
        <dbReference type="ARBA" id="ARBA00023170"/>
    </source>
</evidence>
<accession>A0A9Q0J7J2</accession>
<dbReference type="EMBL" id="JAKUCV010005414">
    <property type="protein sequence ID" value="KAJ4831283.1"/>
    <property type="molecule type" value="Genomic_DNA"/>
</dbReference>
<keyword evidence="8" id="KW-0675">Receptor</keyword>
<keyword evidence="3" id="KW-0812">Transmembrane</keyword>
<keyword evidence="5" id="KW-0677">Repeat</keyword>
<feature type="domain" description="Leucine-rich repeat-containing N-terminal plant-type" evidence="10">
    <location>
        <begin position="18"/>
        <end position="58"/>
    </location>
</feature>
<evidence type="ECO:0000256" key="3">
    <source>
        <dbReference type="ARBA" id="ARBA00022692"/>
    </source>
</evidence>